<evidence type="ECO:0000313" key="3">
    <source>
        <dbReference type="EMBL" id="MBF9072668.1"/>
    </source>
</evidence>
<evidence type="ECO:0000313" key="4">
    <source>
        <dbReference type="Proteomes" id="UP000657385"/>
    </source>
</evidence>
<protein>
    <submittedName>
        <fullName evidence="3">Uncharacterized protein</fullName>
    </submittedName>
</protein>
<feature type="transmembrane region" description="Helical" evidence="2">
    <location>
        <begin position="110"/>
        <end position="128"/>
    </location>
</feature>
<keyword evidence="4" id="KW-1185">Reference proteome</keyword>
<feature type="compositionally biased region" description="Basic residues" evidence="1">
    <location>
        <begin position="145"/>
        <end position="155"/>
    </location>
</feature>
<feature type="transmembrane region" description="Helical" evidence="2">
    <location>
        <begin position="39"/>
        <end position="64"/>
    </location>
</feature>
<keyword evidence="2" id="KW-0472">Membrane</keyword>
<evidence type="ECO:0000256" key="1">
    <source>
        <dbReference type="SAM" id="MobiDB-lite"/>
    </source>
</evidence>
<dbReference type="EMBL" id="JADPRT010000017">
    <property type="protein sequence ID" value="MBF9072668.1"/>
    <property type="molecule type" value="Genomic_DNA"/>
</dbReference>
<evidence type="ECO:0000256" key="2">
    <source>
        <dbReference type="SAM" id="Phobius"/>
    </source>
</evidence>
<proteinExistence type="predicted"/>
<feature type="transmembrane region" description="Helical" evidence="2">
    <location>
        <begin position="7"/>
        <end position="27"/>
    </location>
</feature>
<gene>
    <name evidence="3" type="ORF">I2501_32090</name>
</gene>
<feature type="transmembrane region" description="Helical" evidence="2">
    <location>
        <begin position="71"/>
        <end position="90"/>
    </location>
</feature>
<reference evidence="3" key="1">
    <citation type="submission" date="2020-11" db="EMBL/GenBank/DDBJ databases">
        <title>Isolation and identification of active actinomycetes.</title>
        <authorList>
            <person name="Yu B."/>
        </authorList>
    </citation>
    <scope>NUCLEOTIDE SEQUENCE</scope>
    <source>
        <strain evidence="3">NEAU-YB345</strain>
    </source>
</reference>
<name>A0A931BEE9_9ACTN</name>
<dbReference type="Proteomes" id="UP000657385">
    <property type="component" value="Unassembled WGS sequence"/>
</dbReference>
<dbReference type="AlphaFoldDB" id="A0A931BEE9"/>
<keyword evidence="2" id="KW-0812">Transmembrane</keyword>
<accession>A0A931BEE9</accession>
<keyword evidence="2" id="KW-1133">Transmembrane helix</keyword>
<feature type="region of interest" description="Disordered" evidence="1">
    <location>
        <begin position="135"/>
        <end position="155"/>
    </location>
</feature>
<sequence length="155" mass="16149">MSTATVVRGALVVAALASVGFGAYGMLTDPYINDPLDVGVWAVGGAVLHDGLWLPLVCLVGAALPRLPWTVRGGLVVAATLSAVGLPAVLDAGNDHGNATLLPLPYLRNWLVLLGVTAALTLLVEGVRRARRARREGRWSGRPGRASRRSPGRAS</sequence>
<organism evidence="3 4">
    <name type="scientific">Streptacidiphilus fuscans</name>
    <dbReference type="NCBI Taxonomy" id="2789292"/>
    <lineage>
        <taxon>Bacteria</taxon>
        <taxon>Bacillati</taxon>
        <taxon>Actinomycetota</taxon>
        <taxon>Actinomycetes</taxon>
        <taxon>Kitasatosporales</taxon>
        <taxon>Streptomycetaceae</taxon>
        <taxon>Streptacidiphilus</taxon>
    </lineage>
</organism>
<dbReference type="RefSeq" id="WP_196197831.1">
    <property type="nucleotide sequence ID" value="NZ_JADPRT010000017.1"/>
</dbReference>
<comment type="caution">
    <text evidence="3">The sequence shown here is derived from an EMBL/GenBank/DDBJ whole genome shotgun (WGS) entry which is preliminary data.</text>
</comment>